<reference evidence="1 2" key="1">
    <citation type="journal article" date="2017" name="Genome Biol.">
        <title>New reference genome sequences of hot pepper reveal the massive evolution of plant disease-resistance genes by retroduplication.</title>
        <authorList>
            <person name="Kim S."/>
            <person name="Park J."/>
            <person name="Yeom S.I."/>
            <person name="Kim Y.M."/>
            <person name="Seo E."/>
            <person name="Kim K.T."/>
            <person name="Kim M.S."/>
            <person name="Lee J.M."/>
            <person name="Cheong K."/>
            <person name="Shin H.S."/>
            <person name="Kim S.B."/>
            <person name="Han K."/>
            <person name="Lee J."/>
            <person name="Park M."/>
            <person name="Lee H.A."/>
            <person name="Lee H.Y."/>
            <person name="Lee Y."/>
            <person name="Oh S."/>
            <person name="Lee J.H."/>
            <person name="Choi E."/>
            <person name="Choi E."/>
            <person name="Lee S.E."/>
            <person name="Jeon J."/>
            <person name="Kim H."/>
            <person name="Choi G."/>
            <person name="Song H."/>
            <person name="Lee J."/>
            <person name="Lee S.C."/>
            <person name="Kwon J.K."/>
            <person name="Lee H.Y."/>
            <person name="Koo N."/>
            <person name="Hong Y."/>
            <person name="Kim R.W."/>
            <person name="Kang W.H."/>
            <person name="Huh J.H."/>
            <person name="Kang B.C."/>
            <person name="Yang T.J."/>
            <person name="Lee Y.H."/>
            <person name="Bennetzen J.L."/>
            <person name="Choi D."/>
        </authorList>
    </citation>
    <scope>NUCLEOTIDE SEQUENCE [LARGE SCALE GENOMIC DNA]</scope>
    <source>
        <strain evidence="2">cv. PBC81</strain>
    </source>
</reference>
<dbReference type="InterPro" id="IPR032675">
    <property type="entry name" value="LRR_dom_sf"/>
</dbReference>
<protein>
    <recommendedName>
        <fullName evidence="3">NB-ARC domain-containing protein</fullName>
    </recommendedName>
</protein>
<evidence type="ECO:0000313" key="2">
    <source>
        <dbReference type="Proteomes" id="UP000224567"/>
    </source>
</evidence>
<dbReference type="PANTHER" id="PTHR15140:SF52">
    <property type="entry name" value="LATE BLIGHT RESISTANCE PROTEIN HOMOLOG R1A-4"/>
    <property type="match status" value="1"/>
</dbReference>
<gene>
    <name evidence="1" type="ORF">CQW23_13557</name>
</gene>
<keyword evidence="2" id="KW-1185">Reference proteome</keyword>
<reference evidence="2" key="2">
    <citation type="journal article" date="2017" name="J. Anim. Genet.">
        <title>Multiple reference genome sequences of hot pepper reveal the massive evolution of plant disease resistance genes by retroduplication.</title>
        <authorList>
            <person name="Kim S."/>
            <person name="Park J."/>
            <person name="Yeom S.-I."/>
            <person name="Kim Y.-M."/>
            <person name="Seo E."/>
            <person name="Kim K.-T."/>
            <person name="Kim M.-S."/>
            <person name="Lee J.M."/>
            <person name="Cheong K."/>
            <person name="Shin H.-S."/>
            <person name="Kim S.-B."/>
            <person name="Han K."/>
            <person name="Lee J."/>
            <person name="Park M."/>
            <person name="Lee H.-A."/>
            <person name="Lee H.-Y."/>
            <person name="Lee Y."/>
            <person name="Oh S."/>
            <person name="Lee J.H."/>
            <person name="Choi E."/>
            <person name="Choi E."/>
            <person name="Lee S.E."/>
            <person name="Jeon J."/>
            <person name="Kim H."/>
            <person name="Choi G."/>
            <person name="Song H."/>
            <person name="Lee J."/>
            <person name="Lee S.-C."/>
            <person name="Kwon J.-K."/>
            <person name="Lee H.-Y."/>
            <person name="Koo N."/>
            <person name="Hong Y."/>
            <person name="Kim R.W."/>
            <person name="Kang W.-H."/>
            <person name="Huh J.H."/>
            <person name="Kang B.-C."/>
            <person name="Yang T.-J."/>
            <person name="Lee Y.-H."/>
            <person name="Bennetzen J.L."/>
            <person name="Choi D."/>
        </authorList>
    </citation>
    <scope>NUCLEOTIDE SEQUENCE [LARGE SCALE GENOMIC DNA]</scope>
    <source>
        <strain evidence="2">cv. PBC81</strain>
    </source>
</reference>
<dbReference type="EMBL" id="MLFT02000006">
    <property type="protein sequence ID" value="PHT44399.1"/>
    <property type="molecule type" value="Genomic_DNA"/>
</dbReference>
<dbReference type="PANTHER" id="PTHR15140">
    <property type="entry name" value="TUBULIN-SPECIFIC CHAPERONE E"/>
    <property type="match status" value="1"/>
</dbReference>
<proteinExistence type="predicted"/>
<evidence type="ECO:0008006" key="3">
    <source>
        <dbReference type="Google" id="ProtNLM"/>
    </source>
</evidence>
<comment type="caution">
    <text evidence="1">The sequence shown here is derived from an EMBL/GenBank/DDBJ whole genome shotgun (WGS) entry which is preliminary data.</text>
</comment>
<dbReference type="OrthoDB" id="1301295at2759"/>
<evidence type="ECO:0000313" key="1">
    <source>
        <dbReference type="EMBL" id="PHT44399.1"/>
    </source>
</evidence>
<name>A0A2G2WGV0_CAPBA</name>
<sequence length="99" mass="11185">MGEEDTFLNLKYLNLDEVTLAKWEFGDESFPVLEKLGLWGCRKLEEIPPSFGDICSLKIIKLVESPQLEDSAKNIKQYVEDLGGDQLLVLGPTNIPLFK</sequence>
<dbReference type="Proteomes" id="UP000224567">
    <property type="component" value="Unassembled WGS sequence"/>
</dbReference>
<dbReference type="Gene3D" id="3.80.10.10">
    <property type="entry name" value="Ribonuclease Inhibitor"/>
    <property type="match status" value="1"/>
</dbReference>
<dbReference type="SUPFAM" id="SSF52047">
    <property type="entry name" value="RNI-like"/>
    <property type="match status" value="1"/>
</dbReference>
<organism evidence="1 2">
    <name type="scientific">Capsicum baccatum</name>
    <name type="common">Peruvian pepper</name>
    <dbReference type="NCBI Taxonomy" id="33114"/>
    <lineage>
        <taxon>Eukaryota</taxon>
        <taxon>Viridiplantae</taxon>
        <taxon>Streptophyta</taxon>
        <taxon>Embryophyta</taxon>
        <taxon>Tracheophyta</taxon>
        <taxon>Spermatophyta</taxon>
        <taxon>Magnoliopsida</taxon>
        <taxon>eudicotyledons</taxon>
        <taxon>Gunneridae</taxon>
        <taxon>Pentapetalae</taxon>
        <taxon>asterids</taxon>
        <taxon>lamiids</taxon>
        <taxon>Solanales</taxon>
        <taxon>Solanaceae</taxon>
        <taxon>Solanoideae</taxon>
        <taxon>Capsiceae</taxon>
        <taxon>Capsicum</taxon>
    </lineage>
</organism>
<dbReference type="AlphaFoldDB" id="A0A2G2WGV0"/>
<accession>A0A2G2WGV0</accession>